<dbReference type="GO" id="GO:0006508">
    <property type="term" value="P:proteolysis"/>
    <property type="evidence" value="ECO:0007669"/>
    <property type="project" value="InterPro"/>
</dbReference>
<evidence type="ECO:0000313" key="1">
    <source>
        <dbReference type="EMBL" id="AXV08347.1"/>
    </source>
</evidence>
<dbReference type="Pfam" id="PF01244">
    <property type="entry name" value="Peptidase_M19"/>
    <property type="match status" value="1"/>
</dbReference>
<dbReference type="GO" id="GO:0070573">
    <property type="term" value="F:metallodipeptidase activity"/>
    <property type="evidence" value="ECO:0007669"/>
    <property type="project" value="InterPro"/>
</dbReference>
<dbReference type="SUPFAM" id="SSF51556">
    <property type="entry name" value="Metallo-dependent hydrolases"/>
    <property type="match status" value="1"/>
</dbReference>
<dbReference type="EMBL" id="CP031165">
    <property type="protein sequence ID" value="AXV08347.1"/>
    <property type="molecule type" value="Genomic_DNA"/>
</dbReference>
<accession>A0A346Y1K0</accession>
<gene>
    <name evidence="1" type="ORF">DVS28_a3674</name>
</gene>
<dbReference type="OrthoDB" id="9804920at2"/>
<dbReference type="PANTHER" id="PTHR10443:SF12">
    <property type="entry name" value="DIPEPTIDASE"/>
    <property type="match status" value="1"/>
</dbReference>
<keyword evidence="2" id="KW-1185">Reference proteome</keyword>
<dbReference type="PROSITE" id="PS51365">
    <property type="entry name" value="RENAL_DIPEPTIDASE_2"/>
    <property type="match status" value="1"/>
</dbReference>
<dbReference type="AlphaFoldDB" id="A0A346Y1K0"/>
<dbReference type="Proteomes" id="UP000264006">
    <property type="component" value="Chromosome"/>
</dbReference>
<dbReference type="InterPro" id="IPR008257">
    <property type="entry name" value="Pept_M19"/>
</dbReference>
<dbReference type="KEGG" id="euz:DVS28_a3674"/>
<evidence type="ECO:0000313" key="2">
    <source>
        <dbReference type="Proteomes" id="UP000264006"/>
    </source>
</evidence>
<sequence>MLEPAKRYDGYKSYEYLTEGEDFRAFDLAAEIGRVPAYAGLDLSDTQKERATRLLTENIVVSLHEHPTLFPEDIMETVDYNRTARHRTGYEGLARSGMTAVFDNFMDGTACVTSQAGWKWTDIIADLGMRFSDIAHQDFVIKGGSIADIQLAHETGRVALIPGLEASTPIENELDRIDILYGFGVRQMGIAYSEANTLGSGLKEKGDGGLTDFGERAVRRMNKLGIAIDVSHSGDRTSLETIQHSTKPILITHAGARGVWDTNRMKPDEVLTACAERGGVLGLEAAPHTTLSHDHPKHSLESVMDHFVYCVDLMGLEHVSFGPDTLFGDHVNLHKAFAEQLSLGAAHAGVSYEEVPYVDGLENPAECFSNIVGWLVSHDYSDDEIRAVVGGNTMRVLEEVWI</sequence>
<reference evidence="1 2" key="1">
    <citation type="submission" date="2018-09" db="EMBL/GenBank/DDBJ databases">
        <title>Complete genome sequence of Euzebya sp. DY32-46 isolated from seawater of Pacific Ocean.</title>
        <authorList>
            <person name="Xu L."/>
            <person name="Wu Y.-H."/>
            <person name="Xu X.-W."/>
        </authorList>
    </citation>
    <scope>NUCLEOTIDE SEQUENCE [LARGE SCALE GENOMIC DNA]</scope>
    <source>
        <strain evidence="1 2">DY32-46</strain>
    </source>
</reference>
<protein>
    <submittedName>
        <fullName evidence="1">Microsomal dipeptidase</fullName>
    </submittedName>
</protein>
<dbReference type="PANTHER" id="PTHR10443">
    <property type="entry name" value="MICROSOMAL DIPEPTIDASE"/>
    <property type="match status" value="1"/>
</dbReference>
<name>A0A346Y1K0_9ACTN</name>
<dbReference type="RefSeq" id="WP_114592702.1">
    <property type="nucleotide sequence ID" value="NZ_CP031165.1"/>
</dbReference>
<dbReference type="Gene3D" id="3.20.20.140">
    <property type="entry name" value="Metal-dependent hydrolases"/>
    <property type="match status" value="1"/>
</dbReference>
<dbReference type="InterPro" id="IPR032466">
    <property type="entry name" value="Metal_Hydrolase"/>
</dbReference>
<organism evidence="1 2">
    <name type="scientific">Euzebya pacifica</name>
    <dbReference type="NCBI Taxonomy" id="1608957"/>
    <lineage>
        <taxon>Bacteria</taxon>
        <taxon>Bacillati</taxon>
        <taxon>Actinomycetota</taxon>
        <taxon>Nitriliruptoria</taxon>
        <taxon>Euzebyales</taxon>
    </lineage>
</organism>
<proteinExistence type="predicted"/>